<dbReference type="Gene3D" id="3.40.50.720">
    <property type="entry name" value="NAD(P)-binding Rossmann-like Domain"/>
    <property type="match status" value="2"/>
</dbReference>
<evidence type="ECO:0000259" key="9">
    <source>
        <dbReference type="Pfam" id="PF06241"/>
    </source>
</evidence>
<evidence type="ECO:0000256" key="4">
    <source>
        <dbReference type="ARBA" id="ARBA00022989"/>
    </source>
</evidence>
<evidence type="ECO:0000256" key="8">
    <source>
        <dbReference type="SAM" id="Phobius"/>
    </source>
</evidence>
<proteinExistence type="predicted"/>
<name>A0ABQ2ZMH5_9ACTN</name>
<evidence type="ECO:0000256" key="2">
    <source>
        <dbReference type="ARBA" id="ARBA00022448"/>
    </source>
</evidence>
<evidence type="ECO:0000313" key="11">
    <source>
        <dbReference type="Proteomes" id="UP000600946"/>
    </source>
</evidence>
<dbReference type="InterPro" id="IPR044849">
    <property type="entry name" value="CASTOR/POLLUX/SYM8-like"/>
</dbReference>
<feature type="transmembrane region" description="Helical" evidence="8">
    <location>
        <begin position="20"/>
        <end position="42"/>
    </location>
</feature>
<dbReference type="RefSeq" id="WP_351968576.1">
    <property type="nucleotide sequence ID" value="NZ_JBEPET010000060.1"/>
</dbReference>
<dbReference type="EMBL" id="BMUU01000001">
    <property type="protein sequence ID" value="GGY19952.1"/>
    <property type="molecule type" value="Genomic_DNA"/>
</dbReference>
<dbReference type="PANTHER" id="PTHR31563">
    <property type="entry name" value="ION CHANNEL POLLUX-RELATED"/>
    <property type="match status" value="1"/>
</dbReference>
<dbReference type="Pfam" id="PF06241">
    <property type="entry name" value="Castor_Poll_mid"/>
    <property type="match status" value="1"/>
</dbReference>
<sequence length="620" mass="67734">MRRRLRYRFDTMMSRGMATLIGWMTAACFALVVPVSVLLVWADKKTPLTLGDRLAEIWQHVGVAFRLGGDLGPPLYVLFSVLLALMALLFTSTLIGLITNGVDRRLAELRKGRSIVLEDNHTVLFGWSEQVFPIVAELVAANANQRRAVVVILGPKDKVEMEDEMRAKVTHRGTTKVVCRTGSPTDPADIALVSPGTARSLLILAPGGPDGDAGVVKTLLALGRVQQPTGAPRHVVAALEDGQNHAAARLAGGPHACVLDMDSITAHLIVRTSLQPGLSFVYHQLLSYAGDEFYFSAEPQLVGRTFGEALMAFATSSVVGLLREGGRIDLNPPWSSLIGDRDRIIAISQDDDTVIASPPRHIATGAIIPPRPSTRSPVRLLVLGWNRRAATVIERLDDYVVEGSTVDVVARQHEAAHQAERAAAGLTRLRVTVTEGDPARPATLCRLDLGRYHHIVLLRHDALEGQQADNGTLVTLLHLRELGRVAGHELAVVTELADDRNRELAPTSASHDFIISSQLISRLMTQISESPHLARLFDELFRSEGSEIHLRPAEGYVRLGHDLDFYTVVEAARRQGQIAIGYRLHEETTLAPAFGVRLNPDKRRPHRFAAGDSIIVLARE</sequence>
<keyword evidence="11" id="KW-1185">Reference proteome</keyword>
<evidence type="ECO:0000313" key="10">
    <source>
        <dbReference type="EMBL" id="GGY19952.1"/>
    </source>
</evidence>
<comment type="caution">
    <text evidence="10">The sequence shown here is derived from an EMBL/GenBank/DDBJ whole genome shotgun (WGS) entry which is preliminary data.</text>
</comment>
<keyword evidence="6 8" id="KW-0472">Membrane</keyword>
<accession>A0ABQ2ZMH5</accession>
<keyword evidence="4 8" id="KW-1133">Transmembrane helix</keyword>
<evidence type="ECO:0000256" key="7">
    <source>
        <dbReference type="ARBA" id="ARBA00023303"/>
    </source>
</evidence>
<feature type="domain" description="CASTOR/POLLUX/SYM8 ion channel conserved" evidence="9">
    <location>
        <begin position="264"/>
        <end position="357"/>
    </location>
</feature>
<evidence type="ECO:0000256" key="3">
    <source>
        <dbReference type="ARBA" id="ARBA00022692"/>
    </source>
</evidence>
<dbReference type="SUPFAM" id="SSF51735">
    <property type="entry name" value="NAD(P)-binding Rossmann-fold domains"/>
    <property type="match status" value="1"/>
</dbReference>
<dbReference type="InterPro" id="IPR036291">
    <property type="entry name" value="NAD(P)-bd_dom_sf"/>
</dbReference>
<organism evidence="10 11">
    <name type="scientific">Streptomyces xanthochromogenes</name>
    <dbReference type="NCBI Taxonomy" id="67384"/>
    <lineage>
        <taxon>Bacteria</taxon>
        <taxon>Bacillati</taxon>
        <taxon>Actinomycetota</taxon>
        <taxon>Actinomycetes</taxon>
        <taxon>Kitasatosporales</taxon>
        <taxon>Streptomycetaceae</taxon>
        <taxon>Streptomyces</taxon>
    </lineage>
</organism>
<dbReference type="PANTHER" id="PTHR31563:SF10">
    <property type="entry name" value="ION CHANNEL POLLUX-RELATED"/>
    <property type="match status" value="1"/>
</dbReference>
<evidence type="ECO:0000256" key="5">
    <source>
        <dbReference type="ARBA" id="ARBA00023065"/>
    </source>
</evidence>
<evidence type="ECO:0000256" key="1">
    <source>
        <dbReference type="ARBA" id="ARBA00004127"/>
    </source>
</evidence>
<dbReference type="Proteomes" id="UP000600946">
    <property type="component" value="Unassembled WGS sequence"/>
</dbReference>
<keyword evidence="3 8" id="KW-0812">Transmembrane</keyword>
<gene>
    <name evidence="10" type="ORF">GCM10010326_11330</name>
</gene>
<dbReference type="PROSITE" id="PS51257">
    <property type="entry name" value="PROKAR_LIPOPROTEIN"/>
    <property type="match status" value="1"/>
</dbReference>
<keyword evidence="5" id="KW-0406">Ion transport</keyword>
<reference evidence="11" key="1">
    <citation type="journal article" date="2019" name="Int. J. Syst. Evol. Microbiol.">
        <title>The Global Catalogue of Microorganisms (GCM) 10K type strain sequencing project: providing services to taxonomists for standard genome sequencing and annotation.</title>
        <authorList>
            <consortium name="The Broad Institute Genomics Platform"/>
            <consortium name="The Broad Institute Genome Sequencing Center for Infectious Disease"/>
            <person name="Wu L."/>
            <person name="Ma J."/>
        </authorList>
    </citation>
    <scope>NUCLEOTIDE SEQUENCE [LARGE SCALE GENOMIC DNA]</scope>
    <source>
        <strain evidence="11">JCM 4594</strain>
    </source>
</reference>
<protein>
    <submittedName>
        <fullName evidence="10">Lipoprotein</fullName>
    </submittedName>
</protein>
<evidence type="ECO:0000256" key="6">
    <source>
        <dbReference type="ARBA" id="ARBA00023136"/>
    </source>
</evidence>
<dbReference type="InterPro" id="IPR010420">
    <property type="entry name" value="CASTOR/POLLUX/SYM8_dom"/>
</dbReference>
<feature type="transmembrane region" description="Helical" evidence="8">
    <location>
        <begin position="75"/>
        <end position="102"/>
    </location>
</feature>
<comment type="subcellular location">
    <subcellularLocation>
        <location evidence="1">Endomembrane system</location>
        <topology evidence="1">Multi-pass membrane protein</topology>
    </subcellularLocation>
</comment>
<keyword evidence="2" id="KW-0813">Transport</keyword>
<keyword evidence="10" id="KW-0449">Lipoprotein</keyword>
<keyword evidence="7" id="KW-0407">Ion channel</keyword>